<evidence type="ECO:0000256" key="1">
    <source>
        <dbReference type="SAM" id="SignalP"/>
    </source>
</evidence>
<dbReference type="RefSeq" id="WP_182219015.1">
    <property type="nucleotide sequence ID" value="NZ_JACEZS010000013.1"/>
</dbReference>
<reference evidence="2 3" key="1">
    <citation type="submission" date="2020-07" db="EMBL/GenBank/DDBJ databases">
        <title>Novel species isolated from subtropical streams in China.</title>
        <authorList>
            <person name="Lu H."/>
        </authorList>
    </citation>
    <scope>NUCLEOTIDE SEQUENCE [LARGE SCALE GENOMIC DNA]</scope>
    <source>
        <strain evidence="2 3">FT3S</strain>
    </source>
</reference>
<proteinExistence type="predicted"/>
<protein>
    <submittedName>
        <fullName evidence="2">Uncharacterized protein</fullName>
    </submittedName>
</protein>
<name>A0A7W2EJ04_9BURK</name>
<comment type="caution">
    <text evidence="2">The sequence shown here is derived from an EMBL/GenBank/DDBJ whole genome shotgun (WGS) entry which is preliminary data.</text>
</comment>
<evidence type="ECO:0000313" key="2">
    <source>
        <dbReference type="EMBL" id="MBA5606778.1"/>
    </source>
</evidence>
<sequence length="677" mass="72426">MITLCSSRLVGAASLRSLLASLVLAGVAGSAVAGADARVFPVGGVFWTENNTAIDQRFLRSLDPSKLRQQVQLALDAAFAGRIGQLTRQTAGDTFAVSFHLTRMASYTANKADHNIELRTPVTGSIYFTNVVTGEILFTTTSTNTAVALLAPRALEGAGRKNEEDKLYASALSALIEQLSQQAGKEFQPRTVEASITGSSNALLLLSAGYKQGLQSGDCLEDQNGNLIKVVYAGADYAAAQVVLADEVRTGTVFHKYVVGKIDGRLRPRATVIASQLPEGFSSEYVTQLFSEELGAKAPLTMVEVNPGFAHLLNTVVQKTDLSNNSTAQRDTPDLVIRLHIGEPVQYETATNLGFQTTRGFSADAYAELIDMSGRVLFAASGHDSQKISVTNGLDLAPAARREIAIKNALLALAQNMGHLAEARTETAKVARADANGVYVATPNQLYASKAPGFVLHPTSFTVGGKATILPFPVYEAVAEQRVEQETRLGNLLPLSNARPAVQAGDLFEALRLGKTPKSPALFSLCPDSENLGTLATPQFRTLASVALAQAMPGQYYAADVRQQADDVISVRNGFNSKLQWDLATVRTCVQPVQRVDIVTEECGDTCQKSLTARYTLRVRTDNVVGAKQGLESKFRSTGYQKASNAADVMNLIRLDVTDEAQKLLSALATKLVLPAN</sequence>
<evidence type="ECO:0000313" key="3">
    <source>
        <dbReference type="Proteomes" id="UP000566711"/>
    </source>
</evidence>
<accession>A0A7W2EJ04</accession>
<keyword evidence="3" id="KW-1185">Reference proteome</keyword>
<organism evidence="2 3">
    <name type="scientific">Rugamonas fusca</name>
    <dbReference type="NCBI Taxonomy" id="2758568"/>
    <lineage>
        <taxon>Bacteria</taxon>
        <taxon>Pseudomonadati</taxon>
        <taxon>Pseudomonadota</taxon>
        <taxon>Betaproteobacteria</taxon>
        <taxon>Burkholderiales</taxon>
        <taxon>Oxalobacteraceae</taxon>
        <taxon>Telluria group</taxon>
        <taxon>Rugamonas</taxon>
    </lineage>
</organism>
<feature type="chain" id="PRO_5030523948" evidence="1">
    <location>
        <begin position="34"/>
        <end position="677"/>
    </location>
</feature>
<dbReference type="Proteomes" id="UP000566711">
    <property type="component" value="Unassembled WGS sequence"/>
</dbReference>
<keyword evidence="1" id="KW-0732">Signal</keyword>
<gene>
    <name evidence="2" type="ORF">H3H36_15580</name>
</gene>
<feature type="signal peptide" evidence="1">
    <location>
        <begin position="1"/>
        <end position="33"/>
    </location>
</feature>
<dbReference type="EMBL" id="JACEZS010000013">
    <property type="protein sequence ID" value="MBA5606778.1"/>
    <property type="molecule type" value="Genomic_DNA"/>
</dbReference>
<dbReference type="AlphaFoldDB" id="A0A7W2EJ04"/>